<dbReference type="AlphaFoldDB" id="A0AAQ4D3N9"/>
<gene>
    <name evidence="1" type="ORF">V5799_000219</name>
</gene>
<accession>A0AAQ4D3N9</accession>
<proteinExistence type="predicted"/>
<dbReference type="Proteomes" id="UP001321473">
    <property type="component" value="Unassembled WGS sequence"/>
</dbReference>
<evidence type="ECO:0000313" key="2">
    <source>
        <dbReference type="Proteomes" id="UP001321473"/>
    </source>
</evidence>
<evidence type="ECO:0000313" key="1">
    <source>
        <dbReference type="EMBL" id="KAK8757079.1"/>
    </source>
</evidence>
<dbReference type="EMBL" id="JARKHS020035599">
    <property type="protein sequence ID" value="KAK8757079.1"/>
    <property type="molecule type" value="Genomic_DNA"/>
</dbReference>
<reference evidence="1 2" key="1">
    <citation type="journal article" date="2023" name="Arcadia Sci">
        <title>De novo assembly of a long-read Amblyomma americanum tick genome.</title>
        <authorList>
            <person name="Chou S."/>
            <person name="Poskanzer K.E."/>
            <person name="Rollins M."/>
            <person name="Thuy-Boun P.S."/>
        </authorList>
    </citation>
    <scope>NUCLEOTIDE SEQUENCE [LARGE SCALE GENOMIC DNA]</scope>
    <source>
        <strain evidence="1">F_SG_1</strain>
        <tissue evidence="1">Salivary glands</tissue>
    </source>
</reference>
<feature type="non-terminal residue" evidence="1">
    <location>
        <position position="1"/>
    </location>
</feature>
<name>A0AAQ4D3N9_AMBAM</name>
<keyword evidence="2" id="KW-1185">Reference proteome</keyword>
<protein>
    <submittedName>
        <fullName evidence="1">Uncharacterized protein</fullName>
    </submittedName>
</protein>
<sequence length="180" mass="20823">NCNFLDEHLEGAINTFINKLPLERKYRIKVDTKLPEELSKREFKILNLNSRRPFGPFLTYCRNGRKFVQFDLVNIRPLLLIGAFPGNDSFTYNLMESRALLVRFTAQFEVEGSKEDVKLRPITNLPMSMLGVVTTFENVDAKTNKDLGIVRAQPVSVRNVWQGILNLELYKLFAELLQEK</sequence>
<comment type="caution">
    <text evidence="1">The sequence shown here is derived from an EMBL/GenBank/DDBJ whole genome shotgun (WGS) entry which is preliminary data.</text>
</comment>
<organism evidence="1 2">
    <name type="scientific">Amblyomma americanum</name>
    <name type="common">Lone star tick</name>
    <dbReference type="NCBI Taxonomy" id="6943"/>
    <lineage>
        <taxon>Eukaryota</taxon>
        <taxon>Metazoa</taxon>
        <taxon>Ecdysozoa</taxon>
        <taxon>Arthropoda</taxon>
        <taxon>Chelicerata</taxon>
        <taxon>Arachnida</taxon>
        <taxon>Acari</taxon>
        <taxon>Parasitiformes</taxon>
        <taxon>Ixodida</taxon>
        <taxon>Ixodoidea</taxon>
        <taxon>Ixodidae</taxon>
        <taxon>Amblyomminae</taxon>
        <taxon>Amblyomma</taxon>
    </lineage>
</organism>